<feature type="domain" description="Alpha-D-phosphohexomutase alpha/beta/alpha" evidence="12">
    <location>
        <begin position="245"/>
        <end position="346"/>
    </location>
</feature>
<keyword evidence="7" id="KW-0479">Metal-binding</keyword>
<evidence type="ECO:0000313" key="15">
    <source>
        <dbReference type="Proteomes" id="UP000005222"/>
    </source>
</evidence>
<dbReference type="InterPro" id="IPR016055">
    <property type="entry name" value="A-D-PHexomutase_a/b/a-I/II/III"/>
</dbReference>
<dbReference type="SUPFAM" id="SSF53738">
    <property type="entry name" value="Phosphoglucomutase, first 3 domains"/>
    <property type="match status" value="3"/>
</dbReference>
<proteinExistence type="inferred from homology"/>
<protein>
    <submittedName>
        <fullName evidence="14">Piso0_001995 protein</fullName>
    </submittedName>
</protein>
<dbReference type="Pfam" id="PF02879">
    <property type="entry name" value="PGM_PMM_II"/>
    <property type="match status" value="1"/>
</dbReference>
<dbReference type="Pfam" id="PF02878">
    <property type="entry name" value="PGM_PMM_I"/>
    <property type="match status" value="2"/>
</dbReference>
<evidence type="ECO:0000259" key="13">
    <source>
        <dbReference type="Pfam" id="PF02880"/>
    </source>
</evidence>
<organism evidence="14 15">
    <name type="scientific">Pichia sorbitophila (strain ATCC MYA-4447 / BCRC 22081 / CBS 7064 / NBRC 10061 / NRRL Y-12695)</name>
    <name type="common">Hybrid yeast</name>
    <dbReference type="NCBI Taxonomy" id="559304"/>
    <lineage>
        <taxon>Eukaryota</taxon>
        <taxon>Fungi</taxon>
        <taxon>Dikarya</taxon>
        <taxon>Ascomycota</taxon>
        <taxon>Saccharomycotina</taxon>
        <taxon>Pichiomycetes</taxon>
        <taxon>Debaryomycetaceae</taxon>
        <taxon>Millerozyma</taxon>
    </lineage>
</organism>
<dbReference type="GO" id="GO:0005634">
    <property type="term" value="C:nucleus"/>
    <property type="evidence" value="ECO:0007669"/>
    <property type="project" value="TreeGrafter"/>
</dbReference>
<dbReference type="GO" id="GO:0005737">
    <property type="term" value="C:cytoplasm"/>
    <property type="evidence" value="ECO:0007669"/>
    <property type="project" value="UniProtKB-SubCell"/>
</dbReference>
<evidence type="ECO:0000256" key="8">
    <source>
        <dbReference type="ARBA" id="ARBA00022842"/>
    </source>
</evidence>
<dbReference type="Proteomes" id="UP000005222">
    <property type="component" value="Chromosome J"/>
</dbReference>
<dbReference type="SUPFAM" id="SSF55957">
    <property type="entry name" value="Phosphoglucomutase, C-terminal domain"/>
    <property type="match status" value="1"/>
</dbReference>
<dbReference type="PANTHER" id="PTHR45745:SF1">
    <property type="entry name" value="PHOSPHOGLUCOMUTASE 2B-RELATED"/>
    <property type="match status" value="1"/>
</dbReference>
<dbReference type="Gene3D" id="3.40.120.10">
    <property type="entry name" value="Alpha-D-Glucose-1,6-Bisphosphate, subunit A, domain 3"/>
    <property type="match status" value="3"/>
</dbReference>
<dbReference type="InterPro" id="IPR005846">
    <property type="entry name" value="A-D-PHexomutase_a/b/a-III"/>
</dbReference>
<gene>
    <name evidence="14" type="primary">Piso0_001995</name>
    <name evidence="14" type="ORF">GNLVRS01_PISO0J02407g</name>
</gene>
<dbReference type="GO" id="GO:0006006">
    <property type="term" value="P:glucose metabolic process"/>
    <property type="evidence" value="ECO:0007669"/>
    <property type="project" value="UniProtKB-KW"/>
</dbReference>
<evidence type="ECO:0000256" key="10">
    <source>
        <dbReference type="ARBA" id="ARBA00023277"/>
    </source>
</evidence>
<evidence type="ECO:0000256" key="1">
    <source>
        <dbReference type="ARBA" id="ARBA00001946"/>
    </source>
</evidence>
<evidence type="ECO:0000256" key="3">
    <source>
        <dbReference type="ARBA" id="ARBA00010231"/>
    </source>
</evidence>
<dbReference type="InParanoid" id="G8YBE6"/>
<keyword evidence="15" id="KW-1185">Reference proteome</keyword>
<feature type="domain" description="Alpha-D-phosphohexomutase alpha/beta/alpha" evidence="11">
    <location>
        <begin position="51"/>
        <end position="126"/>
    </location>
</feature>
<dbReference type="InterPro" id="IPR005844">
    <property type="entry name" value="A-D-PHexomutase_a/b/a-I"/>
</dbReference>
<sequence>MGCTKEKIEKIDKLVDKWLAIDINALSRKEITDLKSKGDYECLDKKLSTHIKFGTAGLRSEMTSGFAYMNDVTILTASQGLVQYLLDNNKNASIVIGYDHRHHSQRFAEITASVALSRGVKVYYLGNIDNLSDESMSLSETKSSVSTEERKKYVHTPLVPFSINHFGASAGVMVTASHNPAKDNGFKVYYGNGCQIIPPQDKHIATYIEKNQSPWHEYKVWDIVGNFEKNKHKLLAEVTNEVTQEYLKKLEEKLITEKRVSYDFVFTALHGVGLEIFSKVFALFDTDNKMLESVLEQDTPDPDFPTVSFPNPEEKGALDLAIKRAEKLNYKLVLACDPDADRFSVSVKSKAGTWHQLTGNEIGFLFAMYVIEERVKPEELEKTYLVNSTVSSQILASMANKLGFHFVDTLTGFKWIGNKAIDLKKEGYNVPFAYEEAIGFMFDLVDDKDGISAAAMWMQLYEQWFSSPDAPDPLEKLKEGYLKYGWHKECNGYYRLTDMSVADKIFKDVIQSSYKERPFPARIGLFTVKSWRDLEVGYDSTTGDHVPVLPGDPTSHMVTATMTPDSSFSPHDVVRFTCRGSGTEPKIKLYIEGKSDTGPNRAYELARQCWEDLKANWFRPDVNDLEEVIST</sequence>
<dbReference type="GO" id="GO:0008973">
    <property type="term" value="F:phosphopentomutase activity"/>
    <property type="evidence" value="ECO:0007669"/>
    <property type="project" value="TreeGrafter"/>
</dbReference>
<keyword evidence="5" id="KW-0313">Glucose metabolism</keyword>
<name>G8YBE6_PICSO</name>
<keyword evidence="9" id="KW-0413">Isomerase</keyword>
<dbReference type="InterPro" id="IPR036900">
    <property type="entry name" value="A-D-PHexomutase_C_sf"/>
</dbReference>
<dbReference type="FunFam" id="3.40.120.10:FF:000035">
    <property type="entry name" value="Pgm3p"/>
    <property type="match status" value="1"/>
</dbReference>
<dbReference type="GO" id="GO:0006166">
    <property type="term" value="P:purine ribonucleoside salvage"/>
    <property type="evidence" value="ECO:0007669"/>
    <property type="project" value="TreeGrafter"/>
</dbReference>
<dbReference type="EMBL" id="FO082050">
    <property type="protein sequence ID" value="CCE82277.1"/>
    <property type="molecule type" value="Genomic_DNA"/>
</dbReference>
<reference evidence="14 15" key="1">
    <citation type="journal article" date="2012" name="G3 (Bethesda)">
        <title>Pichia sorbitophila, an interspecies yeast hybrid reveals early steps of genome resolution following polyploidization.</title>
        <authorList>
            <person name="Leh Louis V."/>
            <person name="Despons L."/>
            <person name="Friedrich A."/>
            <person name="Martin T."/>
            <person name="Durrens P."/>
            <person name="Casaregola S."/>
            <person name="Neuveglise C."/>
            <person name="Fairhead C."/>
            <person name="Marck C."/>
            <person name="Cruz J.A."/>
            <person name="Straub M.L."/>
            <person name="Kugler V."/>
            <person name="Sacerdot C."/>
            <person name="Uzunov Z."/>
            <person name="Thierry A."/>
            <person name="Weiss S."/>
            <person name="Bleykasten C."/>
            <person name="De Montigny J."/>
            <person name="Jacques N."/>
            <person name="Jung P."/>
            <person name="Lemaire M."/>
            <person name="Mallet S."/>
            <person name="Morel G."/>
            <person name="Richard G.F."/>
            <person name="Sarkar A."/>
            <person name="Savel G."/>
            <person name="Schacherer J."/>
            <person name="Seret M.L."/>
            <person name="Talla E."/>
            <person name="Samson G."/>
            <person name="Jubin C."/>
            <person name="Poulain J."/>
            <person name="Vacherie B."/>
            <person name="Barbe V."/>
            <person name="Pelletier E."/>
            <person name="Sherman D.J."/>
            <person name="Westhof E."/>
            <person name="Weissenbach J."/>
            <person name="Baret P.V."/>
            <person name="Wincker P."/>
            <person name="Gaillardin C."/>
            <person name="Dujon B."/>
            <person name="Souciet J.L."/>
        </authorList>
    </citation>
    <scope>NUCLEOTIDE SEQUENCE [LARGE SCALE GENOMIC DNA]</scope>
    <source>
        <strain evidence="15">ATCC MYA-4447 / BCRC 22081 / CBS 7064 / NBRC 10061 / NRRL Y-12695</strain>
    </source>
</reference>
<evidence type="ECO:0000256" key="4">
    <source>
        <dbReference type="ARBA" id="ARBA00022490"/>
    </source>
</evidence>
<evidence type="ECO:0000313" key="14">
    <source>
        <dbReference type="EMBL" id="CCE82277.1"/>
    </source>
</evidence>
<evidence type="ECO:0000259" key="12">
    <source>
        <dbReference type="Pfam" id="PF02879"/>
    </source>
</evidence>
<dbReference type="FunCoup" id="G8YBE6">
    <property type="interactions" value="533"/>
</dbReference>
<keyword evidence="4" id="KW-0963">Cytoplasm</keyword>
<feature type="domain" description="Alpha-D-phosphohexomutase alpha/beta/alpha" evidence="11">
    <location>
        <begin position="153"/>
        <end position="213"/>
    </location>
</feature>
<comment type="subcellular location">
    <subcellularLocation>
        <location evidence="2">Cytoplasm</location>
    </subcellularLocation>
</comment>
<evidence type="ECO:0000256" key="7">
    <source>
        <dbReference type="ARBA" id="ARBA00022723"/>
    </source>
</evidence>
<dbReference type="STRING" id="559304.G8YBE6"/>
<dbReference type="AlphaFoldDB" id="G8YBE6"/>
<dbReference type="HOGENOM" id="CLU_016950_0_1_1"/>
<keyword evidence="10" id="KW-0119">Carbohydrate metabolism</keyword>
<evidence type="ECO:0000256" key="9">
    <source>
        <dbReference type="ARBA" id="ARBA00023235"/>
    </source>
</evidence>
<comment type="cofactor">
    <cofactor evidence="1">
        <name>Mg(2+)</name>
        <dbReference type="ChEBI" id="CHEBI:18420"/>
    </cofactor>
</comment>
<accession>G8YBE6</accession>
<keyword evidence="8" id="KW-0460">Magnesium</keyword>
<dbReference type="PANTHER" id="PTHR45745">
    <property type="entry name" value="PHOSPHOMANNOMUTASE 45A"/>
    <property type="match status" value="1"/>
</dbReference>
<dbReference type="OrthoDB" id="8300170at2759"/>
<dbReference type="PROSITE" id="PS00710">
    <property type="entry name" value="PGM_PMM"/>
    <property type="match status" value="1"/>
</dbReference>
<dbReference type="OMA" id="RYKSKEF"/>
<dbReference type="InterPro" id="IPR005845">
    <property type="entry name" value="A-D-PHexomutase_a/b/a-II"/>
</dbReference>
<dbReference type="CDD" id="cd05799">
    <property type="entry name" value="PGM2"/>
    <property type="match status" value="1"/>
</dbReference>
<feature type="domain" description="Alpha-D-phosphohexomutase alpha/beta/alpha" evidence="13">
    <location>
        <begin position="359"/>
        <end position="462"/>
    </location>
</feature>
<dbReference type="InterPro" id="IPR016066">
    <property type="entry name" value="A-D-PHexomutase_CS"/>
</dbReference>
<dbReference type="eggNOG" id="KOG1220">
    <property type="taxonomic scope" value="Eukaryota"/>
</dbReference>
<evidence type="ECO:0000256" key="6">
    <source>
        <dbReference type="ARBA" id="ARBA00022553"/>
    </source>
</evidence>
<evidence type="ECO:0000259" key="11">
    <source>
        <dbReference type="Pfam" id="PF02878"/>
    </source>
</evidence>
<evidence type="ECO:0000256" key="2">
    <source>
        <dbReference type="ARBA" id="ARBA00004496"/>
    </source>
</evidence>
<evidence type="ECO:0000256" key="5">
    <source>
        <dbReference type="ARBA" id="ARBA00022526"/>
    </source>
</evidence>
<comment type="similarity">
    <text evidence="3">Belongs to the phosphohexose mutase family.</text>
</comment>
<dbReference type="Pfam" id="PF02880">
    <property type="entry name" value="PGM_PMM_III"/>
    <property type="match status" value="1"/>
</dbReference>
<dbReference type="GO" id="GO:0000287">
    <property type="term" value="F:magnesium ion binding"/>
    <property type="evidence" value="ECO:0007669"/>
    <property type="project" value="InterPro"/>
</dbReference>
<keyword evidence="6" id="KW-0597">Phosphoprotein</keyword>